<evidence type="ECO:0000313" key="1">
    <source>
        <dbReference type="EMBL" id="MFC6662515.1"/>
    </source>
</evidence>
<dbReference type="EMBL" id="JBHSWB010000002">
    <property type="protein sequence ID" value="MFC6662515.1"/>
    <property type="molecule type" value="Genomic_DNA"/>
</dbReference>
<comment type="caution">
    <text evidence="1">The sequence shown here is derived from an EMBL/GenBank/DDBJ whole genome shotgun (WGS) entry which is preliminary data.</text>
</comment>
<keyword evidence="2" id="KW-1185">Reference proteome</keyword>
<evidence type="ECO:0000313" key="2">
    <source>
        <dbReference type="Proteomes" id="UP001596317"/>
    </source>
</evidence>
<accession>A0ABW1ZS65</accession>
<proteinExistence type="predicted"/>
<name>A0ABW1ZS65_9DEIO</name>
<protein>
    <submittedName>
        <fullName evidence="1">Uncharacterized protein</fullName>
    </submittedName>
</protein>
<dbReference type="Proteomes" id="UP001596317">
    <property type="component" value="Unassembled WGS sequence"/>
</dbReference>
<dbReference type="RefSeq" id="WP_224610779.1">
    <property type="nucleotide sequence ID" value="NZ_JAIQXV010000016.1"/>
</dbReference>
<gene>
    <name evidence="1" type="ORF">ACFP90_20895</name>
</gene>
<organism evidence="1 2">
    <name type="scientific">Deinococcus multiflagellatus</name>
    <dbReference type="NCBI Taxonomy" id="1656887"/>
    <lineage>
        <taxon>Bacteria</taxon>
        <taxon>Thermotogati</taxon>
        <taxon>Deinococcota</taxon>
        <taxon>Deinococci</taxon>
        <taxon>Deinococcales</taxon>
        <taxon>Deinococcaceae</taxon>
        <taxon>Deinococcus</taxon>
    </lineage>
</organism>
<sequence length="193" mass="20901">MLSAPHLAPSLNVAAANLLSELRLLHPDQPATVESLVSLMDAVTTQATNLLVRHAASFSVAVDQTGQDVVLAVQSGRYTHGLSVRDLARSMMYVSASGDNLHLAFEEQLLNRDDAVDVLLRLSETPVWNELLTQSVLHTVRTLHLIAEEQLDPKTAQLIALQDAADVTGQTQIACQPHSNIVFTHPPAARHQA</sequence>
<reference evidence="2" key="1">
    <citation type="journal article" date="2019" name="Int. J. Syst. Evol. Microbiol.">
        <title>The Global Catalogue of Microorganisms (GCM) 10K type strain sequencing project: providing services to taxonomists for standard genome sequencing and annotation.</title>
        <authorList>
            <consortium name="The Broad Institute Genomics Platform"/>
            <consortium name="The Broad Institute Genome Sequencing Center for Infectious Disease"/>
            <person name="Wu L."/>
            <person name="Ma J."/>
        </authorList>
    </citation>
    <scope>NUCLEOTIDE SEQUENCE [LARGE SCALE GENOMIC DNA]</scope>
    <source>
        <strain evidence="2">CCUG 63830</strain>
    </source>
</reference>